<dbReference type="EC" id="2.7.8.26" evidence="5 19"/>
<reference evidence="20 21" key="1">
    <citation type="submission" date="2022-08" db="EMBL/GenBank/DDBJ databases">
        <title>Proteogenomics of the novel Dehalobacterium formicoaceticum strain EZ94 highlights a key role of methyltransferases during anaerobic dichloromethane degradation.</title>
        <authorList>
            <person name="Wasmund K."/>
        </authorList>
    </citation>
    <scope>NUCLEOTIDE SEQUENCE [LARGE SCALE GENOMIC DNA]</scope>
    <source>
        <strain evidence="20 21">EZ94</strain>
    </source>
</reference>
<evidence type="ECO:0000256" key="17">
    <source>
        <dbReference type="ARBA" id="ARBA00048623"/>
    </source>
</evidence>
<evidence type="ECO:0000256" key="2">
    <source>
        <dbReference type="ARBA" id="ARBA00004651"/>
    </source>
</evidence>
<keyword evidence="8 19" id="KW-0169">Cobalamin biosynthesis</keyword>
<comment type="cofactor">
    <cofactor evidence="1 19">
        <name>Mg(2+)</name>
        <dbReference type="ChEBI" id="CHEBI:18420"/>
    </cofactor>
</comment>
<feature type="transmembrane region" description="Helical" evidence="19">
    <location>
        <begin position="62"/>
        <end position="85"/>
    </location>
</feature>
<evidence type="ECO:0000256" key="9">
    <source>
        <dbReference type="ARBA" id="ARBA00022679"/>
    </source>
</evidence>
<feature type="transmembrane region" description="Helical" evidence="19">
    <location>
        <begin position="6"/>
        <end position="23"/>
    </location>
</feature>
<evidence type="ECO:0000313" key="21">
    <source>
        <dbReference type="Proteomes" id="UP001524944"/>
    </source>
</evidence>
<keyword evidence="10 19" id="KW-0812">Transmembrane</keyword>
<dbReference type="PANTHER" id="PTHR34148:SF1">
    <property type="entry name" value="ADENOSYLCOBINAMIDE-GDP RIBAZOLETRANSFERASE"/>
    <property type="match status" value="1"/>
</dbReference>
<comment type="function">
    <text evidence="14 19">Joins adenosylcobinamide-GDP and alpha-ribazole to generate adenosylcobalamin (Ado-cobalamin). Also synthesizes adenosylcobalamin 5'-phosphate from adenosylcobinamide-GDP and alpha-ribazole 5'-phosphate.</text>
</comment>
<evidence type="ECO:0000256" key="7">
    <source>
        <dbReference type="ARBA" id="ARBA00022475"/>
    </source>
</evidence>
<keyword evidence="11 19" id="KW-0460">Magnesium</keyword>
<evidence type="ECO:0000256" key="18">
    <source>
        <dbReference type="ARBA" id="ARBA00049504"/>
    </source>
</evidence>
<evidence type="ECO:0000256" key="8">
    <source>
        <dbReference type="ARBA" id="ARBA00022573"/>
    </source>
</evidence>
<dbReference type="GO" id="GO:0051073">
    <property type="term" value="F:adenosylcobinamide-GDP ribazoletransferase activity"/>
    <property type="evidence" value="ECO:0007669"/>
    <property type="project" value="UniProtKB-EC"/>
</dbReference>
<dbReference type="Proteomes" id="UP001524944">
    <property type="component" value="Unassembled WGS sequence"/>
</dbReference>
<evidence type="ECO:0000256" key="16">
    <source>
        <dbReference type="ARBA" id="ARBA00032853"/>
    </source>
</evidence>
<keyword evidence="9 19" id="KW-0808">Transferase</keyword>
<keyword evidence="7 19" id="KW-1003">Cell membrane</keyword>
<dbReference type="PANTHER" id="PTHR34148">
    <property type="entry name" value="ADENOSYLCOBINAMIDE-GDP RIBAZOLETRANSFERASE"/>
    <property type="match status" value="1"/>
</dbReference>
<feature type="transmembrane region" description="Helical" evidence="19">
    <location>
        <begin position="35"/>
        <end position="56"/>
    </location>
</feature>
<evidence type="ECO:0000256" key="4">
    <source>
        <dbReference type="ARBA" id="ARBA00010561"/>
    </source>
</evidence>
<evidence type="ECO:0000256" key="15">
    <source>
        <dbReference type="ARBA" id="ARBA00032605"/>
    </source>
</evidence>
<dbReference type="NCBIfam" id="TIGR00317">
    <property type="entry name" value="cobS"/>
    <property type="match status" value="1"/>
</dbReference>
<comment type="catalytic activity">
    <reaction evidence="17 19">
        <text>alpha-ribazole + adenosylcob(III)inamide-GDP = adenosylcob(III)alamin + GMP + H(+)</text>
        <dbReference type="Rhea" id="RHEA:16049"/>
        <dbReference type="ChEBI" id="CHEBI:10329"/>
        <dbReference type="ChEBI" id="CHEBI:15378"/>
        <dbReference type="ChEBI" id="CHEBI:18408"/>
        <dbReference type="ChEBI" id="CHEBI:58115"/>
        <dbReference type="ChEBI" id="CHEBI:60487"/>
        <dbReference type="EC" id="2.7.8.26"/>
    </reaction>
</comment>
<evidence type="ECO:0000256" key="1">
    <source>
        <dbReference type="ARBA" id="ARBA00001946"/>
    </source>
</evidence>
<keyword evidence="21" id="KW-1185">Reference proteome</keyword>
<evidence type="ECO:0000256" key="19">
    <source>
        <dbReference type="HAMAP-Rule" id="MF_00719"/>
    </source>
</evidence>
<evidence type="ECO:0000256" key="6">
    <source>
        <dbReference type="ARBA" id="ARBA00015850"/>
    </source>
</evidence>
<sequence>MIKEILIVFTFLTRIPLKINFIYGEEDMGKTSRYFPIVGLVIGLAVAAVLYAFSFIDYQLAAILGLLTGVLLTGGLHLDGFIDTADGIFSARTRERILEIMKDSHVGAHGVTAVIVFLLLKFVLYGVIGQNHLNIFWIIPMAFIFSRWMMVFSLLYFPGARKEGLGHIFMTYQRKWDFPLASILTLLPIIIFQKWLTLIPFVLAFFIMWYFCKSIAKILGGLTGDVCGAVAELSEVVFILAYLITEYFFMTMGS</sequence>
<comment type="catalytic activity">
    <reaction evidence="18 19">
        <text>alpha-ribazole 5'-phosphate + adenosylcob(III)inamide-GDP = adenosylcob(III)alamin 5'-phosphate + GMP + H(+)</text>
        <dbReference type="Rhea" id="RHEA:23560"/>
        <dbReference type="ChEBI" id="CHEBI:15378"/>
        <dbReference type="ChEBI" id="CHEBI:57918"/>
        <dbReference type="ChEBI" id="CHEBI:58115"/>
        <dbReference type="ChEBI" id="CHEBI:60487"/>
        <dbReference type="ChEBI" id="CHEBI:60493"/>
        <dbReference type="EC" id="2.7.8.26"/>
    </reaction>
</comment>
<name>A0ABT1Y4X3_9FIRM</name>
<feature type="transmembrane region" description="Helical" evidence="19">
    <location>
        <begin position="178"/>
        <end position="211"/>
    </location>
</feature>
<keyword evidence="12 19" id="KW-1133">Transmembrane helix</keyword>
<comment type="pathway">
    <text evidence="3 19">Cofactor biosynthesis; adenosylcobalamin biosynthesis; adenosylcobalamin from cob(II)yrinate a,c-diamide: step 7/7.</text>
</comment>
<dbReference type="HAMAP" id="MF_00719">
    <property type="entry name" value="CobS"/>
    <property type="match status" value="1"/>
</dbReference>
<dbReference type="Pfam" id="PF02654">
    <property type="entry name" value="CobS"/>
    <property type="match status" value="1"/>
</dbReference>
<evidence type="ECO:0000256" key="12">
    <source>
        <dbReference type="ARBA" id="ARBA00022989"/>
    </source>
</evidence>
<evidence type="ECO:0000256" key="14">
    <source>
        <dbReference type="ARBA" id="ARBA00025228"/>
    </source>
</evidence>
<comment type="similarity">
    <text evidence="4 19">Belongs to the CobS family.</text>
</comment>
<comment type="caution">
    <text evidence="20">The sequence shown here is derived from an EMBL/GenBank/DDBJ whole genome shotgun (WGS) entry which is preliminary data.</text>
</comment>
<dbReference type="InterPro" id="IPR003805">
    <property type="entry name" value="CobS"/>
</dbReference>
<accession>A0ABT1Y4X3</accession>
<evidence type="ECO:0000256" key="3">
    <source>
        <dbReference type="ARBA" id="ARBA00004663"/>
    </source>
</evidence>
<feature type="transmembrane region" description="Helical" evidence="19">
    <location>
        <begin position="134"/>
        <end position="157"/>
    </location>
</feature>
<gene>
    <name evidence="19 20" type="primary">cobS</name>
    <name evidence="20" type="ORF">NVS47_10470</name>
</gene>
<proteinExistence type="inferred from homology"/>
<evidence type="ECO:0000256" key="10">
    <source>
        <dbReference type="ARBA" id="ARBA00022692"/>
    </source>
</evidence>
<dbReference type="EMBL" id="JANPWE010000004">
    <property type="protein sequence ID" value="MCR6545930.1"/>
    <property type="molecule type" value="Genomic_DNA"/>
</dbReference>
<dbReference type="RefSeq" id="WP_157677467.1">
    <property type="nucleotide sequence ID" value="NZ_CP022121.1"/>
</dbReference>
<evidence type="ECO:0000256" key="13">
    <source>
        <dbReference type="ARBA" id="ARBA00023136"/>
    </source>
</evidence>
<organism evidence="20 21">
    <name type="scientific">Dehalobacterium formicoaceticum</name>
    <dbReference type="NCBI Taxonomy" id="51515"/>
    <lineage>
        <taxon>Bacteria</taxon>
        <taxon>Bacillati</taxon>
        <taxon>Bacillota</taxon>
        <taxon>Clostridia</taxon>
        <taxon>Eubacteriales</taxon>
        <taxon>Peptococcaceae</taxon>
        <taxon>Dehalobacterium</taxon>
    </lineage>
</organism>
<evidence type="ECO:0000256" key="5">
    <source>
        <dbReference type="ARBA" id="ARBA00013200"/>
    </source>
</evidence>
<comment type="subcellular location">
    <subcellularLocation>
        <location evidence="2 19">Cell membrane</location>
        <topology evidence="2 19">Multi-pass membrane protein</topology>
    </subcellularLocation>
</comment>
<protein>
    <recommendedName>
        <fullName evidence="6 19">Adenosylcobinamide-GDP ribazoletransferase</fullName>
        <ecNumber evidence="5 19">2.7.8.26</ecNumber>
    </recommendedName>
    <alternativeName>
        <fullName evidence="16 19">Cobalamin synthase</fullName>
    </alternativeName>
    <alternativeName>
        <fullName evidence="15 19">Cobalamin-5'-phosphate synthase</fullName>
    </alternativeName>
</protein>
<evidence type="ECO:0000256" key="11">
    <source>
        <dbReference type="ARBA" id="ARBA00022842"/>
    </source>
</evidence>
<keyword evidence="13 19" id="KW-0472">Membrane</keyword>
<feature type="transmembrane region" description="Helical" evidence="19">
    <location>
        <begin position="106"/>
        <end position="128"/>
    </location>
</feature>
<evidence type="ECO:0000313" key="20">
    <source>
        <dbReference type="EMBL" id="MCR6545930.1"/>
    </source>
</evidence>